<proteinExistence type="predicted"/>
<evidence type="ECO:0000259" key="3">
    <source>
        <dbReference type="SMART" id="SM00923"/>
    </source>
</evidence>
<dbReference type="SUPFAM" id="SSF47336">
    <property type="entry name" value="ACP-like"/>
    <property type="match status" value="1"/>
</dbReference>
<dbReference type="PROSITE" id="PS00012">
    <property type="entry name" value="PHOSPHOPANTETHEINE"/>
    <property type="match status" value="1"/>
</dbReference>
<dbReference type="Proteomes" id="UP001501444">
    <property type="component" value="Unassembled WGS sequence"/>
</dbReference>
<organism evidence="4 5">
    <name type="scientific">Dactylosporangium salmoneum</name>
    <dbReference type="NCBI Taxonomy" id="53361"/>
    <lineage>
        <taxon>Bacteria</taxon>
        <taxon>Bacillati</taxon>
        <taxon>Actinomycetota</taxon>
        <taxon>Actinomycetes</taxon>
        <taxon>Micromonosporales</taxon>
        <taxon>Micromonosporaceae</taxon>
        <taxon>Dactylosporangium</taxon>
    </lineage>
</organism>
<dbReference type="Pfam" id="PF03621">
    <property type="entry name" value="MbtH"/>
    <property type="match status" value="1"/>
</dbReference>
<feature type="domain" description="MbtH-like" evidence="3">
    <location>
        <begin position="6"/>
        <end position="55"/>
    </location>
</feature>
<dbReference type="PANTHER" id="PTHR38444:SF1">
    <property type="entry name" value="ENTEROBACTIN BIOSYNTHESIS PROTEIN YBDZ"/>
    <property type="match status" value="1"/>
</dbReference>
<keyword evidence="5" id="KW-1185">Reference proteome</keyword>
<gene>
    <name evidence="4" type="ORF">GCM10010170_075300</name>
</gene>
<dbReference type="InterPro" id="IPR006162">
    <property type="entry name" value="Ppantetheine_attach_site"/>
</dbReference>
<dbReference type="SUPFAM" id="SSF160582">
    <property type="entry name" value="MbtH-like"/>
    <property type="match status" value="1"/>
</dbReference>
<dbReference type="EMBL" id="BAAARV010000074">
    <property type="protein sequence ID" value="GAA2372866.1"/>
    <property type="molecule type" value="Genomic_DNA"/>
</dbReference>
<dbReference type="PANTHER" id="PTHR38444">
    <property type="entry name" value="ENTEROBACTIN BIOSYNTHESIS PROTEIN YBDZ"/>
    <property type="match status" value="1"/>
</dbReference>
<accession>A0ABP5U9B3</accession>
<dbReference type="Gene3D" id="1.10.1200.10">
    <property type="entry name" value="ACP-like"/>
    <property type="match status" value="1"/>
</dbReference>
<dbReference type="InterPro" id="IPR009081">
    <property type="entry name" value="PP-bd_ACP"/>
</dbReference>
<keyword evidence="1" id="KW-0596">Phosphopantetheine</keyword>
<dbReference type="InterPro" id="IPR005153">
    <property type="entry name" value="MbtH-like_dom"/>
</dbReference>
<comment type="caution">
    <text evidence="4">The sequence shown here is derived from an EMBL/GenBank/DDBJ whole genome shotgun (WGS) entry which is preliminary data.</text>
</comment>
<dbReference type="RefSeq" id="WP_425553827.1">
    <property type="nucleotide sequence ID" value="NZ_BAAARV010000074.1"/>
</dbReference>
<evidence type="ECO:0000256" key="1">
    <source>
        <dbReference type="ARBA" id="ARBA00022450"/>
    </source>
</evidence>
<evidence type="ECO:0000313" key="5">
    <source>
        <dbReference type="Proteomes" id="UP001501444"/>
    </source>
</evidence>
<dbReference type="InterPro" id="IPR038020">
    <property type="entry name" value="MbtH-like_sf"/>
</dbReference>
<reference evidence="5" key="1">
    <citation type="journal article" date="2019" name="Int. J. Syst. Evol. Microbiol.">
        <title>The Global Catalogue of Microorganisms (GCM) 10K type strain sequencing project: providing services to taxonomists for standard genome sequencing and annotation.</title>
        <authorList>
            <consortium name="The Broad Institute Genomics Platform"/>
            <consortium name="The Broad Institute Genome Sequencing Center for Infectious Disease"/>
            <person name="Wu L."/>
            <person name="Ma J."/>
        </authorList>
    </citation>
    <scope>NUCLEOTIDE SEQUENCE [LARGE SCALE GENOMIC DNA]</scope>
    <source>
        <strain evidence="5">JCM 3272</strain>
    </source>
</reference>
<sequence length="148" mass="16213">MTVVDQPEQSLVDYRVVINADDQYSIWAAADNLPTGWVAEGHRGTRDECLDHIERVWTDQTPARTRIRAWLTGAVSEACDGRLTPGDVATADCSFVAMGVSSLAVVRLVDAIETEYDVAVDFTQDALQDLDSLTECIAAERLRRRGGG</sequence>
<dbReference type="Gene3D" id="3.90.820.10">
    <property type="entry name" value="Structural Genomics, Unknown Function 30-nov-00 1gh9 Mol_id"/>
    <property type="match status" value="1"/>
</dbReference>
<evidence type="ECO:0000313" key="4">
    <source>
        <dbReference type="EMBL" id="GAA2372866.1"/>
    </source>
</evidence>
<name>A0ABP5U9B3_9ACTN</name>
<dbReference type="InterPro" id="IPR037407">
    <property type="entry name" value="MLP_fam"/>
</dbReference>
<keyword evidence="2" id="KW-0597">Phosphoprotein</keyword>
<dbReference type="SMART" id="SM00923">
    <property type="entry name" value="MbtH"/>
    <property type="match status" value="1"/>
</dbReference>
<dbReference type="InterPro" id="IPR036736">
    <property type="entry name" value="ACP-like_sf"/>
</dbReference>
<evidence type="ECO:0000256" key="2">
    <source>
        <dbReference type="ARBA" id="ARBA00022553"/>
    </source>
</evidence>
<dbReference type="Pfam" id="PF00550">
    <property type="entry name" value="PP-binding"/>
    <property type="match status" value="1"/>
</dbReference>
<protein>
    <recommendedName>
        <fullName evidence="3">MbtH-like domain-containing protein</fullName>
    </recommendedName>
</protein>